<dbReference type="Pfam" id="PF03351">
    <property type="entry name" value="DOMON"/>
    <property type="match status" value="1"/>
</dbReference>
<dbReference type="Proteomes" id="UP000199440">
    <property type="component" value="Unassembled WGS sequence"/>
</dbReference>
<name>A0A1G9JZ76_9FLAO</name>
<accession>A0A1G9JZ76</accession>
<organism evidence="2 3">
    <name type="scientific">Kriegella aquimaris</name>
    <dbReference type="NCBI Taxonomy" id="192904"/>
    <lineage>
        <taxon>Bacteria</taxon>
        <taxon>Pseudomonadati</taxon>
        <taxon>Bacteroidota</taxon>
        <taxon>Flavobacteriia</taxon>
        <taxon>Flavobacteriales</taxon>
        <taxon>Flavobacteriaceae</taxon>
        <taxon>Kriegella</taxon>
    </lineage>
</organism>
<evidence type="ECO:0000313" key="3">
    <source>
        <dbReference type="Proteomes" id="UP000199440"/>
    </source>
</evidence>
<dbReference type="CDD" id="cd09631">
    <property type="entry name" value="DOMON_DOH"/>
    <property type="match status" value="1"/>
</dbReference>
<gene>
    <name evidence="2" type="ORF">SAMN04488514_101779</name>
</gene>
<dbReference type="AlphaFoldDB" id="A0A1G9JZ76"/>
<keyword evidence="3" id="KW-1185">Reference proteome</keyword>
<dbReference type="RefSeq" id="WP_089885439.1">
    <property type="nucleotide sequence ID" value="NZ_FNGV01000001.1"/>
</dbReference>
<dbReference type="EMBL" id="FNGV01000001">
    <property type="protein sequence ID" value="SDL42960.1"/>
    <property type="molecule type" value="Genomic_DNA"/>
</dbReference>
<dbReference type="InterPro" id="IPR045266">
    <property type="entry name" value="DOH_DOMON"/>
</dbReference>
<reference evidence="2 3" key="1">
    <citation type="submission" date="2016-10" db="EMBL/GenBank/DDBJ databases">
        <authorList>
            <person name="de Groot N.N."/>
        </authorList>
    </citation>
    <scope>NUCLEOTIDE SEQUENCE [LARGE SCALE GENOMIC DNA]</scope>
    <source>
        <strain evidence="2 3">DSM 19886</strain>
    </source>
</reference>
<dbReference type="STRING" id="192904.SAMN04488514_101779"/>
<evidence type="ECO:0000259" key="1">
    <source>
        <dbReference type="PROSITE" id="PS50836"/>
    </source>
</evidence>
<dbReference type="PROSITE" id="PS50836">
    <property type="entry name" value="DOMON"/>
    <property type="match status" value="1"/>
</dbReference>
<dbReference type="InterPro" id="IPR005018">
    <property type="entry name" value="DOMON_domain"/>
</dbReference>
<sequence length="166" mass="18471">MKTILITLLIATISALLMGQQKLHTIKKNGMEVQWHHEKDKILFKITAPTTGWVTIGFNESNTITGAYLLMGRVCQNDAEVVEHFTIGPGNYVPIQTLDDKILISEVSGFEANAVTTISFSVAVSSTCTYQKNLAAGTPYWMTLAYSSEDDFQHHSMMRTSVRIKL</sequence>
<protein>
    <submittedName>
        <fullName evidence="2">DOMON domain-containing protein</fullName>
    </submittedName>
</protein>
<proteinExistence type="predicted"/>
<feature type="domain" description="DOMON" evidence="1">
    <location>
        <begin position="29"/>
        <end position="147"/>
    </location>
</feature>
<dbReference type="OrthoDB" id="5431229at2"/>
<evidence type="ECO:0000313" key="2">
    <source>
        <dbReference type="EMBL" id="SDL42960.1"/>
    </source>
</evidence>